<name>W0JUY1_9EURY</name>
<dbReference type="KEGG" id="hlr:HALLA_15625"/>
<dbReference type="InterPro" id="IPR001789">
    <property type="entry name" value="Sig_transdc_resp-reg_receiver"/>
</dbReference>
<gene>
    <name evidence="11" type="ORF">HALLA_15625</name>
</gene>
<keyword evidence="3 6" id="KW-0597">Phosphoprotein</keyword>
<dbReference type="InterPro" id="IPR001610">
    <property type="entry name" value="PAC"/>
</dbReference>
<comment type="catalytic activity">
    <reaction evidence="1">
        <text>ATP + protein L-histidine = ADP + protein N-phospho-L-histidine.</text>
        <dbReference type="EC" id="2.7.13.3"/>
    </reaction>
</comment>
<dbReference type="SMART" id="SM00448">
    <property type="entry name" value="REC"/>
    <property type="match status" value="1"/>
</dbReference>
<evidence type="ECO:0000256" key="4">
    <source>
        <dbReference type="ARBA" id="ARBA00022679"/>
    </source>
</evidence>
<dbReference type="InterPro" id="IPR005467">
    <property type="entry name" value="His_kinase_dom"/>
</dbReference>
<dbReference type="SMART" id="SM00388">
    <property type="entry name" value="HisKA"/>
    <property type="match status" value="1"/>
</dbReference>
<evidence type="ECO:0000259" key="7">
    <source>
        <dbReference type="PROSITE" id="PS50109"/>
    </source>
</evidence>
<evidence type="ECO:0000259" key="8">
    <source>
        <dbReference type="PROSITE" id="PS50110"/>
    </source>
</evidence>
<dbReference type="InterPro" id="IPR035965">
    <property type="entry name" value="PAS-like_dom_sf"/>
</dbReference>
<keyword evidence="4" id="KW-0808">Transferase</keyword>
<keyword evidence="5" id="KW-0418">Kinase</keyword>
<feature type="modified residue" description="4-aspartylphosphate" evidence="6">
    <location>
        <position position="61"/>
    </location>
</feature>
<dbReference type="PATRIC" id="fig|797299.3.peg.2129"/>
<organism evidence="11 12">
    <name type="scientific">Halostagnicola larsenii XH-48</name>
    <dbReference type="NCBI Taxonomy" id="797299"/>
    <lineage>
        <taxon>Archaea</taxon>
        <taxon>Methanobacteriati</taxon>
        <taxon>Methanobacteriota</taxon>
        <taxon>Stenosarchaea group</taxon>
        <taxon>Halobacteria</taxon>
        <taxon>Halobacteriales</taxon>
        <taxon>Natrialbaceae</taxon>
        <taxon>Halostagnicola</taxon>
    </lineage>
</organism>
<evidence type="ECO:0000313" key="11">
    <source>
        <dbReference type="EMBL" id="AHG01075.1"/>
    </source>
</evidence>
<dbReference type="EMBL" id="CP007055">
    <property type="protein sequence ID" value="AHG01075.1"/>
    <property type="molecule type" value="Genomic_DNA"/>
</dbReference>
<dbReference type="Proteomes" id="UP000019024">
    <property type="component" value="Chromosome"/>
</dbReference>
<feature type="domain" description="PAC" evidence="10">
    <location>
        <begin position="346"/>
        <end position="398"/>
    </location>
</feature>
<dbReference type="NCBIfam" id="TIGR00229">
    <property type="entry name" value="sensory_box"/>
    <property type="match status" value="2"/>
</dbReference>
<dbReference type="PROSITE" id="PS50110">
    <property type="entry name" value="RESPONSE_REGULATORY"/>
    <property type="match status" value="1"/>
</dbReference>
<accession>W0JUY1</accession>
<dbReference type="CDD" id="cd00082">
    <property type="entry name" value="HisKA"/>
    <property type="match status" value="1"/>
</dbReference>
<dbReference type="OrthoDB" id="230688at2157"/>
<dbReference type="SMART" id="SM00387">
    <property type="entry name" value="HATPase_c"/>
    <property type="match status" value="1"/>
</dbReference>
<dbReference type="GO" id="GO:0000155">
    <property type="term" value="F:phosphorelay sensor kinase activity"/>
    <property type="evidence" value="ECO:0007669"/>
    <property type="project" value="InterPro"/>
</dbReference>
<dbReference type="SUPFAM" id="SSF52172">
    <property type="entry name" value="CheY-like"/>
    <property type="match status" value="1"/>
</dbReference>
<dbReference type="SMART" id="SM00091">
    <property type="entry name" value="PAS"/>
    <property type="match status" value="2"/>
</dbReference>
<protein>
    <recommendedName>
        <fullName evidence="2">histidine kinase</fullName>
        <ecNumber evidence="2">2.7.13.3</ecNumber>
    </recommendedName>
</protein>
<dbReference type="Pfam" id="PF08447">
    <property type="entry name" value="PAS_3"/>
    <property type="match status" value="2"/>
</dbReference>
<dbReference type="PANTHER" id="PTHR43304:SF1">
    <property type="entry name" value="PAC DOMAIN-CONTAINING PROTEIN"/>
    <property type="match status" value="1"/>
</dbReference>
<dbReference type="InterPro" id="IPR000700">
    <property type="entry name" value="PAS-assoc_C"/>
</dbReference>
<sequence>MASGSEEEITVLHVDDDSSLASLIAIYLEREDNRFSVETATAADDGLELLAEYDVDCIVSDYEMTGRNGIEFLKAVRERYPDLPFILYTGKGSEEVASEAISAGVTEYLQKESGTSQYTVLANRIGNVVRQSRSQRDLEETKQKLFQLADKSDDILFMFNSDWSELLFVNSAYEDIWGGSISDVTADPGAFLAYIHPEDRESTIRSMETVANGEPDAIEYRILRSNGELRWVRSEGKPIFEDGSVSRIVGYVRDITEQKEREEQLRSLHSRFERFGKHVQDALFFVSTDYSETLYANPAVEQIYGITLEEAYEDPQSWMRHLHPDDRSKMVAEIETQQERTADWPVEQEFRIQHPEQGIQWVQSRLELVTDDEGVPVEIAGVATNITESKEREQKLKRERDRFDEFASVVSHDLRNPLNLANGYLALARTEHDCEFLQPVADAHERMERLIDDVLWLTQQGRGIGETEPVSFWDAVEDAWTIVDGDAATGSDLVCIDDSESLTMEADYNRLCQLLENLFGNAIEHGGPNITVKVEPIEDGFAIEDTGPGIPPADFDQIFEVGYSSGPNGTGLGLSIVKQVVKAHGWSIRPIAETEGGARFEITDIMSLE</sequence>
<dbReference type="PROSITE" id="PS50109">
    <property type="entry name" value="HIS_KIN"/>
    <property type="match status" value="1"/>
</dbReference>
<dbReference type="InterPro" id="IPR003661">
    <property type="entry name" value="HisK_dim/P_dom"/>
</dbReference>
<feature type="domain" description="Response regulatory" evidence="8">
    <location>
        <begin position="10"/>
        <end position="126"/>
    </location>
</feature>
<dbReference type="STRING" id="797299.HALLA_15625"/>
<evidence type="ECO:0000313" key="12">
    <source>
        <dbReference type="Proteomes" id="UP000019024"/>
    </source>
</evidence>
<dbReference type="PANTHER" id="PTHR43304">
    <property type="entry name" value="PHYTOCHROME-LIKE PROTEIN CPH1"/>
    <property type="match status" value="1"/>
</dbReference>
<evidence type="ECO:0000256" key="6">
    <source>
        <dbReference type="PROSITE-ProRule" id="PRU00169"/>
    </source>
</evidence>
<dbReference type="CDD" id="cd00156">
    <property type="entry name" value="REC"/>
    <property type="match status" value="1"/>
</dbReference>
<dbReference type="PROSITE" id="PS50113">
    <property type="entry name" value="PAC"/>
    <property type="match status" value="2"/>
</dbReference>
<dbReference type="SMART" id="SM00086">
    <property type="entry name" value="PAC"/>
    <property type="match status" value="2"/>
</dbReference>
<keyword evidence="12" id="KW-1185">Reference proteome</keyword>
<feature type="domain" description="Histidine kinase" evidence="7">
    <location>
        <begin position="409"/>
        <end position="608"/>
    </location>
</feature>
<dbReference type="eggNOG" id="arCOG02329">
    <property type="taxonomic scope" value="Archaea"/>
</dbReference>
<dbReference type="Gene3D" id="3.30.450.20">
    <property type="entry name" value="PAS domain"/>
    <property type="match status" value="2"/>
</dbReference>
<dbReference type="InterPro" id="IPR004358">
    <property type="entry name" value="Sig_transdc_His_kin-like_C"/>
</dbReference>
<evidence type="ECO:0000259" key="9">
    <source>
        <dbReference type="PROSITE" id="PS50112"/>
    </source>
</evidence>
<feature type="domain" description="PAS" evidence="9">
    <location>
        <begin position="141"/>
        <end position="214"/>
    </location>
</feature>
<dbReference type="InterPro" id="IPR011006">
    <property type="entry name" value="CheY-like_superfamily"/>
</dbReference>
<reference evidence="11 12" key="1">
    <citation type="submission" date="2014-01" db="EMBL/GenBank/DDBJ databases">
        <authorList>
            <consortium name="DOE Joint Genome Institute"/>
            <person name="Anderson I."/>
            <person name="Huntemann M."/>
            <person name="Han J."/>
            <person name="Chen A."/>
            <person name="Kyrpides N."/>
            <person name="Mavromatis K."/>
            <person name="Markowitz V."/>
            <person name="Palaniappan K."/>
            <person name="Ivanova N."/>
            <person name="Schaumberg A."/>
            <person name="Pati A."/>
            <person name="Liolios K."/>
            <person name="Nordberg H.P."/>
            <person name="Cantor M.N."/>
            <person name="Hua S.X."/>
            <person name="Woyke T."/>
        </authorList>
    </citation>
    <scope>NUCLEOTIDE SEQUENCE [LARGE SCALE GENOMIC DNA]</scope>
    <source>
        <strain evidence="11 12">XH-48</strain>
    </source>
</reference>
<dbReference type="CDD" id="cd00130">
    <property type="entry name" value="PAS"/>
    <property type="match status" value="2"/>
</dbReference>
<dbReference type="Pfam" id="PF00072">
    <property type="entry name" value="Response_reg"/>
    <property type="match status" value="1"/>
</dbReference>
<dbReference type="InterPro" id="IPR013655">
    <property type="entry name" value="PAS_fold_3"/>
</dbReference>
<dbReference type="Gene3D" id="1.10.287.130">
    <property type="match status" value="1"/>
</dbReference>
<dbReference type="GeneID" id="25145849"/>
<proteinExistence type="predicted"/>
<dbReference type="SUPFAM" id="SSF55785">
    <property type="entry name" value="PYP-like sensor domain (PAS domain)"/>
    <property type="match status" value="2"/>
</dbReference>
<dbReference type="PROSITE" id="PS50112">
    <property type="entry name" value="PAS"/>
    <property type="match status" value="2"/>
</dbReference>
<evidence type="ECO:0000259" key="10">
    <source>
        <dbReference type="PROSITE" id="PS50113"/>
    </source>
</evidence>
<dbReference type="InterPro" id="IPR000014">
    <property type="entry name" value="PAS"/>
</dbReference>
<dbReference type="AlphaFoldDB" id="W0JUY1"/>
<dbReference type="PRINTS" id="PR00344">
    <property type="entry name" value="BCTRLSENSOR"/>
</dbReference>
<dbReference type="SUPFAM" id="SSF47384">
    <property type="entry name" value="Homodimeric domain of signal transducing histidine kinase"/>
    <property type="match status" value="1"/>
</dbReference>
<dbReference type="InterPro" id="IPR052162">
    <property type="entry name" value="Sensor_kinase/Photoreceptor"/>
</dbReference>
<dbReference type="InterPro" id="IPR036890">
    <property type="entry name" value="HATPase_C_sf"/>
</dbReference>
<dbReference type="SUPFAM" id="SSF55874">
    <property type="entry name" value="ATPase domain of HSP90 chaperone/DNA topoisomerase II/histidine kinase"/>
    <property type="match status" value="1"/>
</dbReference>
<feature type="domain" description="PAS" evidence="9">
    <location>
        <begin position="268"/>
        <end position="341"/>
    </location>
</feature>
<dbReference type="CDD" id="cd00075">
    <property type="entry name" value="HATPase"/>
    <property type="match status" value="1"/>
</dbReference>
<feature type="domain" description="PAC" evidence="10">
    <location>
        <begin position="216"/>
        <end position="267"/>
    </location>
</feature>
<dbReference type="Gene3D" id="3.30.565.10">
    <property type="entry name" value="Histidine kinase-like ATPase, C-terminal domain"/>
    <property type="match status" value="1"/>
</dbReference>
<dbReference type="Pfam" id="PF02518">
    <property type="entry name" value="HATPase_c"/>
    <property type="match status" value="1"/>
</dbReference>
<dbReference type="Pfam" id="PF00512">
    <property type="entry name" value="HisKA"/>
    <property type="match status" value="1"/>
</dbReference>
<dbReference type="InterPro" id="IPR003594">
    <property type="entry name" value="HATPase_dom"/>
</dbReference>
<dbReference type="Gene3D" id="3.40.50.2300">
    <property type="match status" value="1"/>
</dbReference>
<evidence type="ECO:0000256" key="3">
    <source>
        <dbReference type="ARBA" id="ARBA00022553"/>
    </source>
</evidence>
<dbReference type="EC" id="2.7.13.3" evidence="2"/>
<evidence type="ECO:0000256" key="5">
    <source>
        <dbReference type="ARBA" id="ARBA00022777"/>
    </source>
</evidence>
<dbReference type="HOGENOM" id="CLU_000445_114_58_2"/>
<dbReference type="RefSeq" id="WP_049953253.1">
    <property type="nucleotide sequence ID" value="NZ_CP007055.1"/>
</dbReference>
<evidence type="ECO:0000256" key="2">
    <source>
        <dbReference type="ARBA" id="ARBA00012438"/>
    </source>
</evidence>
<evidence type="ECO:0000256" key="1">
    <source>
        <dbReference type="ARBA" id="ARBA00000085"/>
    </source>
</evidence>
<dbReference type="InterPro" id="IPR036097">
    <property type="entry name" value="HisK_dim/P_sf"/>
</dbReference>